<keyword evidence="1" id="KW-0472">Membrane</keyword>
<dbReference type="EMBL" id="KP419933">
    <property type="protein sequence ID" value="AJT47995.1"/>
    <property type="molecule type" value="Genomic_DNA"/>
</dbReference>
<keyword evidence="1" id="KW-1133">Transmembrane helix</keyword>
<protein>
    <submittedName>
        <fullName evidence="2">NADH dehydrogenase subunit 6</fullName>
    </submittedName>
</protein>
<sequence>MVEMFVFFFFGLLFQVPILHSHPLVLGTGLLTVSVFMACLLTFYGPLFSFSVFMVMVAGVLVVFSYTISLVPFKGATEMRDPVKSAPGSFSGKNVNKSFGVKRSVLVYKLGSKEDVWLSYLAVFMIFLFSLVVTCYQGVNGEDVWSVFINYSDVGYFSEDYSFVLVWLGVLLFVAMIFSMGVANCYEGALIQ</sequence>
<keyword evidence="1" id="KW-0812">Transmembrane</keyword>
<reference evidence="2" key="1">
    <citation type="submission" date="2015-01" db="EMBL/GenBank/DDBJ databases">
        <title>Complete mitochondrial genome of Saxidomus purpuratus (Veneroida, Veneridae).</title>
        <authorList>
            <person name="Bao X."/>
            <person name="Liu W."/>
            <person name="Gao X."/>
            <person name="He C."/>
        </authorList>
    </citation>
    <scope>NUCLEOTIDE SEQUENCE</scope>
</reference>
<feature type="transmembrane region" description="Helical" evidence="1">
    <location>
        <begin position="117"/>
        <end position="139"/>
    </location>
</feature>
<gene>
    <name evidence="2" type="primary">ND6</name>
</gene>
<dbReference type="RefSeq" id="YP_009128925.1">
    <property type="nucleotide sequence ID" value="NC_026728.1"/>
</dbReference>
<evidence type="ECO:0000256" key="1">
    <source>
        <dbReference type="SAM" id="Phobius"/>
    </source>
</evidence>
<feature type="transmembrane region" description="Helical" evidence="1">
    <location>
        <begin position="161"/>
        <end position="186"/>
    </location>
</feature>
<dbReference type="GeneID" id="23765282"/>
<geneLocation type="mitochondrion" evidence="2"/>
<feature type="transmembrane region" description="Helical" evidence="1">
    <location>
        <begin position="31"/>
        <end position="64"/>
    </location>
</feature>
<dbReference type="AlphaFoldDB" id="A0A0D4CGD0"/>
<name>A0A0D4CGD0_9BIVA</name>
<proteinExistence type="predicted"/>
<accession>A0A0D4CGD0</accession>
<dbReference type="CTD" id="4541"/>
<organism evidence="2">
    <name type="scientific">Saxidomus purpurata</name>
    <dbReference type="NCBI Taxonomy" id="311201"/>
    <lineage>
        <taxon>Eukaryota</taxon>
        <taxon>Metazoa</taxon>
        <taxon>Spiralia</taxon>
        <taxon>Lophotrochozoa</taxon>
        <taxon>Mollusca</taxon>
        <taxon>Bivalvia</taxon>
        <taxon>Autobranchia</taxon>
        <taxon>Heteroconchia</taxon>
        <taxon>Euheterodonta</taxon>
        <taxon>Imparidentia</taxon>
        <taxon>Neoheterodontei</taxon>
        <taxon>Venerida</taxon>
        <taxon>Veneroidea</taxon>
        <taxon>Veneridae</taxon>
        <taxon>Saxidomus</taxon>
    </lineage>
</organism>
<evidence type="ECO:0000313" key="2">
    <source>
        <dbReference type="EMBL" id="AJT47995.1"/>
    </source>
</evidence>
<keyword evidence="2" id="KW-0496">Mitochondrion</keyword>